<accession>A0A182EWS4</accession>
<keyword evidence="4" id="KW-1185">Reference proteome</keyword>
<name>A0A182EWS4_ONCOC</name>
<evidence type="ECO:0000313" key="4">
    <source>
        <dbReference type="Proteomes" id="UP000271087"/>
    </source>
</evidence>
<reference evidence="5" key="1">
    <citation type="submission" date="2016-06" db="UniProtKB">
        <authorList>
            <consortium name="WormBaseParasite"/>
        </authorList>
    </citation>
    <scope>IDENTIFICATION</scope>
</reference>
<keyword evidence="1" id="KW-0545">Nucleotide biosynthesis</keyword>
<dbReference type="WBParaSite" id="nOo.2.0.1.t12621-RA">
    <property type="protein sequence ID" value="nOo.2.0.1.t12621-RA"/>
    <property type="gene ID" value="nOo.2.0.1.g12621"/>
</dbReference>
<evidence type="ECO:0000313" key="3">
    <source>
        <dbReference type="EMBL" id="VDM99537.1"/>
    </source>
</evidence>
<evidence type="ECO:0000259" key="2">
    <source>
        <dbReference type="Pfam" id="PF13793"/>
    </source>
</evidence>
<evidence type="ECO:0000256" key="1">
    <source>
        <dbReference type="ARBA" id="ARBA00022727"/>
    </source>
</evidence>
<dbReference type="SUPFAM" id="SSF53271">
    <property type="entry name" value="PRTase-like"/>
    <property type="match status" value="1"/>
</dbReference>
<dbReference type="AlphaFoldDB" id="A0A182EWS4"/>
<dbReference type="OrthoDB" id="413572at2759"/>
<gene>
    <name evidence="3" type="ORF">NOO_LOCUS12621</name>
</gene>
<dbReference type="EMBL" id="UYRW01011318">
    <property type="protein sequence ID" value="VDM99537.1"/>
    <property type="molecule type" value="Genomic_DNA"/>
</dbReference>
<dbReference type="InterPro" id="IPR029099">
    <property type="entry name" value="Pribosyltran_N"/>
</dbReference>
<sequence length="70" mass="7704">MEKNGGMILLAGNSHPNLAKLISEHLQVPLTDVLCYNKPCRETEVEIRQSVRAKHVFVLQTSSKGSSISV</sequence>
<evidence type="ECO:0000313" key="5">
    <source>
        <dbReference type="WBParaSite" id="nOo.2.0.1.t12621-RA"/>
    </source>
</evidence>
<dbReference type="SMART" id="SM01400">
    <property type="entry name" value="Pribosyltran_N"/>
    <property type="match status" value="1"/>
</dbReference>
<dbReference type="Proteomes" id="UP000271087">
    <property type="component" value="Unassembled WGS sequence"/>
</dbReference>
<dbReference type="FunFam" id="3.40.50.2020:FF:000014">
    <property type="entry name" value="Ribose-phosphate pyrophosphokinase 1"/>
    <property type="match status" value="1"/>
</dbReference>
<reference evidence="3 4" key="2">
    <citation type="submission" date="2018-08" db="EMBL/GenBank/DDBJ databases">
        <authorList>
            <person name="Laetsch R D."/>
            <person name="Stevens L."/>
            <person name="Kumar S."/>
            <person name="Blaxter L. M."/>
        </authorList>
    </citation>
    <scope>NUCLEOTIDE SEQUENCE [LARGE SCALE GENOMIC DNA]</scope>
</reference>
<dbReference type="Gene3D" id="3.40.50.2020">
    <property type="match status" value="1"/>
</dbReference>
<dbReference type="Pfam" id="PF13793">
    <property type="entry name" value="Pribosyltran_N"/>
    <property type="match status" value="1"/>
</dbReference>
<dbReference type="GO" id="GO:0009165">
    <property type="term" value="P:nucleotide biosynthetic process"/>
    <property type="evidence" value="ECO:0007669"/>
    <property type="project" value="UniProtKB-KW"/>
</dbReference>
<organism evidence="5">
    <name type="scientific">Onchocerca ochengi</name>
    <name type="common">Filarial nematode worm</name>
    <dbReference type="NCBI Taxonomy" id="42157"/>
    <lineage>
        <taxon>Eukaryota</taxon>
        <taxon>Metazoa</taxon>
        <taxon>Ecdysozoa</taxon>
        <taxon>Nematoda</taxon>
        <taxon>Chromadorea</taxon>
        <taxon>Rhabditida</taxon>
        <taxon>Spirurina</taxon>
        <taxon>Spiruromorpha</taxon>
        <taxon>Filarioidea</taxon>
        <taxon>Onchocercidae</taxon>
        <taxon>Onchocerca</taxon>
    </lineage>
</organism>
<proteinExistence type="predicted"/>
<feature type="domain" description="Ribose-phosphate pyrophosphokinase N-terminal" evidence="2">
    <location>
        <begin position="7"/>
        <end position="64"/>
    </location>
</feature>
<protein>
    <submittedName>
        <fullName evidence="5">Pribosyltran_N domain-containing protein</fullName>
    </submittedName>
</protein>
<dbReference type="InterPro" id="IPR029057">
    <property type="entry name" value="PRTase-like"/>
</dbReference>
<dbReference type="STRING" id="42157.A0A182EWS4"/>